<comment type="caution">
    <text evidence="3">The sequence shown here is derived from an EMBL/GenBank/DDBJ whole genome shotgun (WGS) entry which is preliminary data.</text>
</comment>
<dbReference type="PANTHER" id="PTHR40763:SF5">
    <property type="entry name" value="MEMBRANE PROTEIN"/>
    <property type="match status" value="1"/>
</dbReference>
<protein>
    <submittedName>
        <fullName evidence="3">DUF1707 domain-containing protein</fullName>
    </submittedName>
</protein>
<dbReference type="RefSeq" id="WP_382038974.1">
    <property type="nucleotide sequence ID" value="NZ_JBHSKJ010000004.1"/>
</dbReference>
<organism evidence="3 4">
    <name type="scientific">Streptomyces aureoversilis</name>
    <dbReference type="NCBI Taxonomy" id="67277"/>
    <lineage>
        <taxon>Bacteria</taxon>
        <taxon>Bacillati</taxon>
        <taxon>Actinomycetota</taxon>
        <taxon>Actinomycetes</taxon>
        <taxon>Kitasatosporales</taxon>
        <taxon>Streptomycetaceae</taxon>
        <taxon>Streptomyces</taxon>
    </lineage>
</organism>
<sequence length="230" mass="25353">MLPVPCIRQQTGAMAGDLSRTVDSSLRRHVSEQRVSHRDRDQAVEILRVAAGDGRLTIAELDERVEAAMAARTASDLAVLTADLPLEGMPPQAREVIRIDQRFGEGKRTGRWLVPRRMEIRLKFTDLKLDFTEAVITHDVLHIEVDLRIGGNLTLVTGPGIVVDADDVTYSRGEIKVHPLPGPEEGPVRLRVVLSGRSTGGDIVARHPRRTPGQWLRRKPRSGGQPPLTG</sequence>
<dbReference type="Proteomes" id="UP001596222">
    <property type="component" value="Unassembled WGS sequence"/>
</dbReference>
<proteinExistence type="predicted"/>
<evidence type="ECO:0000259" key="2">
    <source>
        <dbReference type="Pfam" id="PF08044"/>
    </source>
</evidence>
<evidence type="ECO:0000256" key="1">
    <source>
        <dbReference type="SAM" id="MobiDB-lite"/>
    </source>
</evidence>
<dbReference type="Pfam" id="PF08044">
    <property type="entry name" value="DUF1707"/>
    <property type="match status" value="1"/>
</dbReference>
<feature type="region of interest" description="Disordered" evidence="1">
    <location>
        <begin position="201"/>
        <end position="230"/>
    </location>
</feature>
<dbReference type="PANTHER" id="PTHR40763">
    <property type="entry name" value="MEMBRANE PROTEIN-RELATED"/>
    <property type="match status" value="1"/>
</dbReference>
<dbReference type="EMBL" id="JBHSKJ010000004">
    <property type="protein sequence ID" value="MFC5144859.1"/>
    <property type="molecule type" value="Genomic_DNA"/>
</dbReference>
<accession>A0ABV9ZTW1</accession>
<name>A0ABV9ZTW1_9ACTN</name>
<dbReference type="InterPro" id="IPR012551">
    <property type="entry name" value="DUF1707_SHOCT-like"/>
</dbReference>
<reference evidence="4" key="1">
    <citation type="journal article" date="2019" name="Int. J. Syst. Evol. Microbiol.">
        <title>The Global Catalogue of Microorganisms (GCM) 10K type strain sequencing project: providing services to taxonomists for standard genome sequencing and annotation.</title>
        <authorList>
            <consortium name="The Broad Institute Genomics Platform"/>
            <consortium name="The Broad Institute Genome Sequencing Center for Infectious Disease"/>
            <person name="Wu L."/>
            <person name="Ma J."/>
        </authorList>
    </citation>
    <scope>NUCLEOTIDE SEQUENCE [LARGE SCALE GENOMIC DNA]</scope>
    <source>
        <strain evidence="4">CGMCC 4.1641</strain>
    </source>
</reference>
<evidence type="ECO:0000313" key="4">
    <source>
        <dbReference type="Proteomes" id="UP001596222"/>
    </source>
</evidence>
<gene>
    <name evidence="3" type="ORF">ACFPP6_09275</name>
</gene>
<evidence type="ECO:0000313" key="3">
    <source>
        <dbReference type="EMBL" id="MFC5144859.1"/>
    </source>
</evidence>
<feature type="compositionally biased region" description="Basic residues" evidence="1">
    <location>
        <begin position="206"/>
        <end position="221"/>
    </location>
</feature>
<feature type="domain" description="DUF1707" evidence="2">
    <location>
        <begin position="34"/>
        <end position="85"/>
    </location>
</feature>
<keyword evidence="4" id="KW-1185">Reference proteome</keyword>